<gene>
    <name evidence="1" type="ORF">ILUMI_24048</name>
</gene>
<sequence length="176" mass="20080">MTPNHTVQKIFSSEFEESLVTSSKMCYGLDTLETRRLAYAMVKYHNLKIPKAWEERQMASTDWLYGLRKRHTEIRLRKPEACSLSRATSFNRHNVQKFFDNLFDILQRYPNFGEGTRVFSLDKTGTSAVQKPKKVFASKSSRQLNKVTSAERGTLVTSCCIVSATGSALLPPSKEF</sequence>
<dbReference type="Proteomes" id="UP000801492">
    <property type="component" value="Unassembled WGS sequence"/>
</dbReference>
<proteinExistence type="predicted"/>
<evidence type="ECO:0000313" key="2">
    <source>
        <dbReference type="Proteomes" id="UP000801492"/>
    </source>
</evidence>
<keyword evidence="2" id="KW-1185">Reference proteome</keyword>
<dbReference type="AlphaFoldDB" id="A0A8K0CAZ6"/>
<comment type="caution">
    <text evidence="1">The sequence shown here is derived from an EMBL/GenBank/DDBJ whole genome shotgun (WGS) entry which is preliminary data.</text>
</comment>
<dbReference type="OrthoDB" id="6740472at2759"/>
<dbReference type="EMBL" id="VTPC01090650">
    <property type="protein sequence ID" value="KAF2882126.1"/>
    <property type="molecule type" value="Genomic_DNA"/>
</dbReference>
<organism evidence="1 2">
    <name type="scientific">Ignelater luminosus</name>
    <name type="common">Cucubano</name>
    <name type="synonym">Pyrophorus luminosus</name>
    <dbReference type="NCBI Taxonomy" id="2038154"/>
    <lineage>
        <taxon>Eukaryota</taxon>
        <taxon>Metazoa</taxon>
        <taxon>Ecdysozoa</taxon>
        <taxon>Arthropoda</taxon>
        <taxon>Hexapoda</taxon>
        <taxon>Insecta</taxon>
        <taxon>Pterygota</taxon>
        <taxon>Neoptera</taxon>
        <taxon>Endopterygota</taxon>
        <taxon>Coleoptera</taxon>
        <taxon>Polyphaga</taxon>
        <taxon>Elateriformia</taxon>
        <taxon>Elateroidea</taxon>
        <taxon>Elateridae</taxon>
        <taxon>Agrypninae</taxon>
        <taxon>Pyrophorini</taxon>
        <taxon>Ignelater</taxon>
    </lineage>
</organism>
<name>A0A8K0CAZ6_IGNLU</name>
<protein>
    <recommendedName>
        <fullName evidence="3">Transposase</fullName>
    </recommendedName>
</protein>
<evidence type="ECO:0000313" key="1">
    <source>
        <dbReference type="EMBL" id="KAF2882126.1"/>
    </source>
</evidence>
<reference evidence="1" key="1">
    <citation type="submission" date="2019-08" db="EMBL/GenBank/DDBJ databases">
        <title>The genome of the North American firefly Photinus pyralis.</title>
        <authorList>
            <consortium name="Photinus pyralis genome working group"/>
            <person name="Fallon T.R."/>
            <person name="Sander Lower S.E."/>
            <person name="Weng J.-K."/>
        </authorList>
    </citation>
    <scope>NUCLEOTIDE SEQUENCE</scope>
    <source>
        <strain evidence="1">TRF0915ILg1</strain>
        <tissue evidence="1">Whole body</tissue>
    </source>
</reference>
<evidence type="ECO:0008006" key="3">
    <source>
        <dbReference type="Google" id="ProtNLM"/>
    </source>
</evidence>
<accession>A0A8K0CAZ6</accession>